<evidence type="ECO:0000313" key="9">
    <source>
        <dbReference type="Proteomes" id="UP000198519"/>
    </source>
</evidence>
<evidence type="ECO:0000256" key="1">
    <source>
        <dbReference type="ARBA" id="ARBA00004651"/>
    </source>
</evidence>
<dbReference type="AlphaFoldDB" id="A0A1I4RIK3"/>
<feature type="transmembrane region" description="Helical" evidence="6">
    <location>
        <begin position="306"/>
        <end position="323"/>
    </location>
</feature>
<dbReference type="InterPro" id="IPR035681">
    <property type="entry name" value="ComA-like_MBL"/>
</dbReference>
<feature type="transmembrane region" description="Helical" evidence="6">
    <location>
        <begin position="246"/>
        <end position="272"/>
    </location>
</feature>
<dbReference type="Gene3D" id="3.60.15.10">
    <property type="entry name" value="Ribonuclease Z/Hydroxyacylglutathione hydrolase-like"/>
    <property type="match status" value="1"/>
</dbReference>
<keyword evidence="2" id="KW-1003">Cell membrane</keyword>
<organism evidence="8 9">
    <name type="scientific">Marinobacter zhejiangensis</name>
    <dbReference type="NCBI Taxonomy" id="488535"/>
    <lineage>
        <taxon>Bacteria</taxon>
        <taxon>Pseudomonadati</taxon>
        <taxon>Pseudomonadota</taxon>
        <taxon>Gammaproteobacteria</taxon>
        <taxon>Pseudomonadales</taxon>
        <taxon>Marinobacteraceae</taxon>
        <taxon>Marinobacter</taxon>
    </lineage>
</organism>
<feature type="transmembrane region" description="Helical" evidence="6">
    <location>
        <begin position="284"/>
        <end position="300"/>
    </location>
</feature>
<dbReference type="STRING" id="488535.SAMN04487963_2781"/>
<feature type="transmembrane region" description="Helical" evidence="6">
    <location>
        <begin position="50"/>
        <end position="68"/>
    </location>
</feature>
<feature type="transmembrane region" description="Helical" evidence="6">
    <location>
        <begin position="14"/>
        <end position="38"/>
    </location>
</feature>
<reference evidence="9" key="1">
    <citation type="submission" date="2016-10" db="EMBL/GenBank/DDBJ databases">
        <authorList>
            <person name="Varghese N."/>
            <person name="Submissions S."/>
        </authorList>
    </citation>
    <scope>NUCLEOTIDE SEQUENCE [LARGE SCALE GENOMIC DNA]</scope>
    <source>
        <strain evidence="9">CGMCC 1.7061</strain>
    </source>
</reference>
<dbReference type="InterPro" id="IPR052159">
    <property type="entry name" value="Competence_DNA_uptake"/>
</dbReference>
<dbReference type="Pfam" id="PF13567">
    <property type="entry name" value="DUF4131"/>
    <property type="match status" value="1"/>
</dbReference>
<keyword evidence="3 6" id="KW-0812">Transmembrane</keyword>
<feature type="transmembrane region" description="Helical" evidence="6">
    <location>
        <begin position="470"/>
        <end position="488"/>
    </location>
</feature>
<dbReference type="InterPro" id="IPR025405">
    <property type="entry name" value="DUF4131"/>
</dbReference>
<dbReference type="Proteomes" id="UP000198519">
    <property type="component" value="Unassembled WGS sequence"/>
</dbReference>
<dbReference type="Pfam" id="PF00753">
    <property type="entry name" value="Lactamase_B"/>
    <property type="match status" value="1"/>
</dbReference>
<dbReference type="InterPro" id="IPR004477">
    <property type="entry name" value="ComEC_N"/>
</dbReference>
<dbReference type="EMBL" id="FOUE01000004">
    <property type="protein sequence ID" value="SFM52055.1"/>
    <property type="molecule type" value="Genomic_DNA"/>
</dbReference>
<evidence type="ECO:0000256" key="2">
    <source>
        <dbReference type="ARBA" id="ARBA00022475"/>
    </source>
</evidence>
<dbReference type="PANTHER" id="PTHR30619:SF1">
    <property type="entry name" value="RECOMBINATION PROTEIN 2"/>
    <property type="match status" value="1"/>
</dbReference>
<feature type="transmembrane region" description="Helical" evidence="6">
    <location>
        <begin position="495"/>
        <end position="513"/>
    </location>
</feature>
<dbReference type="GO" id="GO:0030420">
    <property type="term" value="P:establishment of competence for transformation"/>
    <property type="evidence" value="ECO:0007669"/>
    <property type="project" value="InterPro"/>
</dbReference>
<dbReference type="SUPFAM" id="SSF56281">
    <property type="entry name" value="Metallo-hydrolase/oxidoreductase"/>
    <property type="match status" value="1"/>
</dbReference>
<comment type="subcellular location">
    <subcellularLocation>
        <location evidence="1">Cell membrane</location>
        <topology evidence="1">Multi-pass membrane protein</topology>
    </subcellularLocation>
</comment>
<feature type="domain" description="Metallo-beta-lactamase" evidence="7">
    <location>
        <begin position="534"/>
        <end position="703"/>
    </location>
</feature>
<dbReference type="InterPro" id="IPR001279">
    <property type="entry name" value="Metallo-B-lactamas"/>
</dbReference>
<dbReference type="CDD" id="cd07731">
    <property type="entry name" value="ComA-like_MBL-fold"/>
    <property type="match status" value="1"/>
</dbReference>
<proteinExistence type="predicted"/>
<feature type="transmembrane region" description="Helical" evidence="6">
    <location>
        <begin position="446"/>
        <end position="464"/>
    </location>
</feature>
<feature type="transmembrane region" description="Helical" evidence="6">
    <location>
        <begin position="378"/>
        <end position="399"/>
    </location>
</feature>
<evidence type="ECO:0000313" key="8">
    <source>
        <dbReference type="EMBL" id="SFM52055.1"/>
    </source>
</evidence>
<protein>
    <submittedName>
        <fullName evidence="8">Competence protein ComEC</fullName>
    </submittedName>
</protein>
<evidence type="ECO:0000256" key="6">
    <source>
        <dbReference type="SAM" id="Phobius"/>
    </source>
</evidence>
<dbReference type="PANTHER" id="PTHR30619">
    <property type="entry name" value="DNA INTERNALIZATION/COMPETENCE PROTEIN COMEC/REC2"/>
    <property type="match status" value="1"/>
</dbReference>
<dbReference type="NCBIfam" id="TIGR00360">
    <property type="entry name" value="ComEC_N-term"/>
    <property type="match status" value="1"/>
</dbReference>
<evidence type="ECO:0000256" key="5">
    <source>
        <dbReference type="ARBA" id="ARBA00023136"/>
    </source>
</evidence>
<accession>A0A1I4RIK3</accession>
<sequence>MRIRITAFSCGVILLYWVGVIPPLHWLIGGIFLCLLVFCVTSSPIARQRGSVLVFLLLGVVWSAWFAGERKAQMLPEHLEGQPLQVTGYLCDVPSAGNFDSVRFSLCVTGWPALEGEVLSGLPERLKLAWYGPQARLEVPHQLLLTVVLKRPHGSLNPSGFRYETWLFRQGYGATGTVRELSSSPEEECSVRCGYHRWRNQWAAALHQRLSATEHFAIAEALIIGNRGWVTPAQWQVFQQTGTIHLVAISGLHLGLIATGVAFLARWILGFLPLSLVSPARQRWCLTASVLIVCLGYALLAGFTVPTRRALIMVAVACWVLVWPRQSRPWAGWQVALFLVLLVDPYAPLDQGFWLSFGAVAVLILVFSGWVGRCHWSLALILAQAAVFVGLWPVLVAIGQPQVTMGAPANLVAVPWVSLVVMPVVLLGGAVIALVPDSAHVVGQGYDLVLGVLWQFLSWLAVWSDPLPAAGVWVPFLLGVLVLVSLVIPVRFARGLAFALCGVWLATGVLGGGEKKVANPDVDAPEVWVWDVGQGLSVLVRHQRGVLIYDTGPSYPGGYSAVESVLLPNLSRLGVGQIDWLVVSHGDADHAGGLATLLSRFLVAEFASGEPERVRQRIGDGYSGQISSCSGLDGIRVGEIEVTAWQHANVAPSGGNDRSCVLTLRYGGVEWVLPGDISADTERAFLDEVPPRSASYRAVVAAHHGSKTSSDTAWVNALKPDLVIFSAGYRHRFGHPHPTVIDRYREAGSALLNTAETGAIHLRFETEGEAIDVARDRQPFWIAPPPLSAAYH</sequence>
<keyword evidence="9" id="KW-1185">Reference proteome</keyword>
<keyword evidence="4 6" id="KW-1133">Transmembrane helix</keyword>
<dbReference type="NCBIfam" id="TIGR00361">
    <property type="entry name" value="ComEC_Rec2"/>
    <property type="match status" value="1"/>
</dbReference>
<evidence type="ECO:0000256" key="4">
    <source>
        <dbReference type="ARBA" id="ARBA00022989"/>
    </source>
</evidence>
<dbReference type="Pfam" id="PF03772">
    <property type="entry name" value="Competence"/>
    <property type="match status" value="1"/>
</dbReference>
<dbReference type="InterPro" id="IPR004797">
    <property type="entry name" value="Competence_ComEC/Rec2"/>
</dbReference>
<keyword evidence="5 6" id="KW-0472">Membrane</keyword>
<dbReference type="SMART" id="SM00849">
    <property type="entry name" value="Lactamase_B"/>
    <property type="match status" value="1"/>
</dbReference>
<name>A0A1I4RIK3_9GAMM</name>
<dbReference type="InterPro" id="IPR036866">
    <property type="entry name" value="RibonucZ/Hydroxyglut_hydro"/>
</dbReference>
<gene>
    <name evidence="8" type="ORF">SAMN04487963_2781</name>
</gene>
<evidence type="ECO:0000259" key="7">
    <source>
        <dbReference type="SMART" id="SM00849"/>
    </source>
</evidence>
<dbReference type="GO" id="GO:0005886">
    <property type="term" value="C:plasma membrane"/>
    <property type="evidence" value="ECO:0007669"/>
    <property type="project" value="UniProtKB-SubCell"/>
</dbReference>
<feature type="transmembrane region" description="Helical" evidence="6">
    <location>
        <begin position="411"/>
        <end position="434"/>
    </location>
</feature>
<feature type="transmembrane region" description="Helical" evidence="6">
    <location>
        <begin position="353"/>
        <end position="371"/>
    </location>
</feature>
<evidence type="ECO:0000256" key="3">
    <source>
        <dbReference type="ARBA" id="ARBA00022692"/>
    </source>
</evidence>